<organism evidence="2 3">
    <name type="scientific">Candidatus Scalindua japonica</name>
    <dbReference type="NCBI Taxonomy" id="1284222"/>
    <lineage>
        <taxon>Bacteria</taxon>
        <taxon>Pseudomonadati</taxon>
        <taxon>Planctomycetota</taxon>
        <taxon>Candidatus Brocadiia</taxon>
        <taxon>Candidatus Brocadiales</taxon>
        <taxon>Candidatus Scalinduaceae</taxon>
        <taxon>Candidatus Scalindua</taxon>
    </lineage>
</organism>
<protein>
    <submittedName>
        <fullName evidence="2">SAM-dependent methyltransferases</fullName>
    </submittedName>
</protein>
<name>A0A286TT34_9BACT</name>
<accession>A0A286TT34</accession>
<keyword evidence="2" id="KW-0808">Transferase</keyword>
<proteinExistence type="predicted"/>
<evidence type="ECO:0000259" key="1">
    <source>
        <dbReference type="Pfam" id="PF08123"/>
    </source>
</evidence>
<dbReference type="GO" id="GO:0031151">
    <property type="term" value="F:histone H3K79 methyltransferase activity"/>
    <property type="evidence" value="ECO:0007669"/>
    <property type="project" value="InterPro"/>
</dbReference>
<evidence type="ECO:0000313" key="2">
    <source>
        <dbReference type="EMBL" id="GAX59082.1"/>
    </source>
</evidence>
<evidence type="ECO:0000313" key="3">
    <source>
        <dbReference type="Proteomes" id="UP000218542"/>
    </source>
</evidence>
<dbReference type="InterPro" id="IPR025789">
    <property type="entry name" value="DOT1_dom"/>
</dbReference>
<dbReference type="Pfam" id="PF08123">
    <property type="entry name" value="DOT1"/>
    <property type="match status" value="1"/>
</dbReference>
<feature type="domain" description="DOT1" evidence="1">
    <location>
        <begin position="82"/>
        <end position="144"/>
    </location>
</feature>
<dbReference type="EMBL" id="BAOS01000001">
    <property type="protein sequence ID" value="GAX59082.1"/>
    <property type="molecule type" value="Genomic_DNA"/>
</dbReference>
<comment type="caution">
    <text evidence="2">The sequence shown here is derived from an EMBL/GenBank/DDBJ whole genome shotgun (WGS) entry which is preliminary data.</text>
</comment>
<reference evidence="3" key="1">
    <citation type="journal article" date="2017" name="Environ. Microbiol. Rep.">
        <title>Genetic Diversity of Marine Anaerobic Ammonium-Oxidizing Bacteria as Revealed by Genomic and Proteomic Analyses of 'Candidatus Scalindua japonica'.</title>
        <authorList>
            <person name="Oshiki M."/>
            <person name="Mizuto K."/>
            <person name="Kimura Z."/>
            <person name="Kindaichi T."/>
            <person name="Satoh H."/>
            <person name="Okabe S."/>
        </authorList>
    </citation>
    <scope>NUCLEOTIDE SEQUENCE [LARGE SCALE GENOMIC DNA]</scope>
    <source>
        <strain evidence="3">husup-a2</strain>
    </source>
</reference>
<dbReference type="CDD" id="cd02440">
    <property type="entry name" value="AdoMet_MTases"/>
    <property type="match status" value="1"/>
</dbReference>
<gene>
    <name evidence="2" type="ORF">SCALIN_C01_0013</name>
</gene>
<keyword evidence="2" id="KW-0489">Methyltransferase</keyword>
<dbReference type="InterPro" id="IPR029063">
    <property type="entry name" value="SAM-dependent_MTases_sf"/>
</dbReference>
<dbReference type="SUPFAM" id="SSF53335">
    <property type="entry name" value="S-adenosyl-L-methionine-dependent methyltransferases"/>
    <property type="match status" value="1"/>
</dbReference>
<dbReference type="Gene3D" id="3.40.50.150">
    <property type="entry name" value="Vaccinia Virus protein VP39"/>
    <property type="match status" value="1"/>
</dbReference>
<dbReference type="GO" id="GO:0032259">
    <property type="term" value="P:methylation"/>
    <property type="evidence" value="ECO:0007669"/>
    <property type="project" value="UniProtKB-KW"/>
</dbReference>
<dbReference type="OrthoDB" id="9780095at2"/>
<dbReference type="AlphaFoldDB" id="A0A286TT34"/>
<keyword evidence="3" id="KW-1185">Reference proteome</keyword>
<sequence length="234" mass="27865">MKQFISLCKFYIKKQYKRSKILPILYNSSKNIIKESIYSYKGLVFDMVWKVDTTKKIDRRVLDIPDREFTWSYEACGVRRFHRIMKRINIDHTKYNFIDIGSGKGRVLLMSIRYNFRRIVGVEFSKKLHETAKRNIENYSKKLGKKECIELFNCNALEFHFPIEPSIIFLFNPFKRAIMERFITNLQQSLTVSPRSVLVVYVHPTEKALLEKTVLLSKTYEDCGRDDFVIFSNR</sequence>
<dbReference type="Proteomes" id="UP000218542">
    <property type="component" value="Unassembled WGS sequence"/>
</dbReference>